<comment type="caution">
    <text evidence="1">The sequence shown here is derived from an EMBL/GenBank/DDBJ whole genome shotgun (WGS) entry which is preliminary data.</text>
</comment>
<protein>
    <submittedName>
        <fullName evidence="1">Uncharacterized protein</fullName>
    </submittedName>
</protein>
<evidence type="ECO:0000313" key="1">
    <source>
        <dbReference type="EMBL" id="KAH6941896.1"/>
    </source>
</evidence>
<name>A0ACB7T3Z1_HYAAI</name>
<evidence type="ECO:0000313" key="2">
    <source>
        <dbReference type="Proteomes" id="UP000821845"/>
    </source>
</evidence>
<keyword evidence="2" id="KW-1185">Reference proteome</keyword>
<gene>
    <name evidence="1" type="ORF">HPB50_023705</name>
</gene>
<reference evidence="1" key="1">
    <citation type="submission" date="2020-05" db="EMBL/GenBank/DDBJ databases">
        <title>Large-scale comparative analyses of tick genomes elucidate their genetic diversity and vector capacities.</title>
        <authorList>
            <person name="Jia N."/>
            <person name="Wang J."/>
            <person name="Shi W."/>
            <person name="Du L."/>
            <person name="Sun Y."/>
            <person name="Zhan W."/>
            <person name="Jiang J."/>
            <person name="Wang Q."/>
            <person name="Zhang B."/>
            <person name="Ji P."/>
            <person name="Sakyi L.B."/>
            <person name="Cui X."/>
            <person name="Yuan T."/>
            <person name="Jiang B."/>
            <person name="Yang W."/>
            <person name="Lam T.T.-Y."/>
            <person name="Chang Q."/>
            <person name="Ding S."/>
            <person name="Wang X."/>
            <person name="Zhu J."/>
            <person name="Ruan X."/>
            <person name="Zhao L."/>
            <person name="Wei J."/>
            <person name="Que T."/>
            <person name="Du C."/>
            <person name="Cheng J."/>
            <person name="Dai P."/>
            <person name="Han X."/>
            <person name="Huang E."/>
            <person name="Gao Y."/>
            <person name="Liu J."/>
            <person name="Shao H."/>
            <person name="Ye R."/>
            <person name="Li L."/>
            <person name="Wei W."/>
            <person name="Wang X."/>
            <person name="Wang C."/>
            <person name="Yang T."/>
            <person name="Huo Q."/>
            <person name="Li W."/>
            <person name="Guo W."/>
            <person name="Chen H."/>
            <person name="Zhou L."/>
            <person name="Ni X."/>
            <person name="Tian J."/>
            <person name="Zhou Y."/>
            <person name="Sheng Y."/>
            <person name="Liu T."/>
            <person name="Pan Y."/>
            <person name="Xia L."/>
            <person name="Li J."/>
            <person name="Zhao F."/>
            <person name="Cao W."/>
        </authorList>
    </citation>
    <scope>NUCLEOTIDE SEQUENCE</scope>
    <source>
        <strain evidence="1">Hyas-2018</strain>
    </source>
</reference>
<dbReference type="EMBL" id="CM023491">
    <property type="protein sequence ID" value="KAH6941896.1"/>
    <property type="molecule type" value="Genomic_DNA"/>
</dbReference>
<proteinExistence type="predicted"/>
<dbReference type="Proteomes" id="UP000821845">
    <property type="component" value="Chromosome 11"/>
</dbReference>
<accession>A0ACB7T3Z1</accession>
<organism evidence="1 2">
    <name type="scientific">Hyalomma asiaticum</name>
    <name type="common">Tick</name>
    <dbReference type="NCBI Taxonomy" id="266040"/>
    <lineage>
        <taxon>Eukaryota</taxon>
        <taxon>Metazoa</taxon>
        <taxon>Ecdysozoa</taxon>
        <taxon>Arthropoda</taxon>
        <taxon>Chelicerata</taxon>
        <taxon>Arachnida</taxon>
        <taxon>Acari</taxon>
        <taxon>Parasitiformes</taxon>
        <taxon>Ixodida</taxon>
        <taxon>Ixodoidea</taxon>
        <taxon>Ixodidae</taxon>
        <taxon>Hyalomminae</taxon>
        <taxon>Hyalomma</taxon>
    </lineage>
</organism>
<sequence>MEAARHRVGSIACIVTIASFVGSLSISWRIWHARSSLGVAFSPLATNIICLHAWLLCGLTSDNTNVVRVSAGGLVVTAVNATVHRMYSSCTGPGLALLAALLVMSVTSPMVTMPLLVKMASACAVACHLAPIVRVLTFPLPEIAAFTLAACGLWTAYGVLDGNVAMIVNNLVGAIVAAVELCAAGLMYMYCQCGEYLSAQTA</sequence>